<evidence type="ECO:0000313" key="2">
    <source>
        <dbReference type="Proteomes" id="UP000799640"/>
    </source>
</evidence>
<dbReference type="EMBL" id="ML996694">
    <property type="protein sequence ID" value="KAF2400696.1"/>
    <property type="molecule type" value="Genomic_DNA"/>
</dbReference>
<gene>
    <name evidence="1" type="ORF">EJ06DRAFT_529813</name>
</gene>
<proteinExistence type="predicted"/>
<keyword evidence="2" id="KW-1185">Reference proteome</keyword>
<dbReference type="Proteomes" id="UP000799640">
    <property type="component" value="Unassembled WGS sequence"/>
</dbReference>
<evidence type="ECO:0000313" key="1">
    <source>
        <dbReference type="EMBL" id="KAF2400696.1"/>
    </source>
</evidence>
<reference evidence="1" key="1">
    <citation type="journal article" date="2020" name="Stud. Mycol.">
        <title>101 Dothideomycetes genomes: a test case for predicting lifestyles and emergence of pathogens.</title>
        <authorList>
            <person name="Haridas S."/>
            <person name="Albert R."/>
            <person name="Binder M."/>
            <person name="Bloem J."/>
            <person name="Labutti K."/>
            <person name="Salamov A."/>
            <person name="Andreopoulos B."/>
            <person name="Baker S."/>
            <person name="Barry K."/>
            <person name="Bills G."/>
            <person name="Bluhm B."/>
            <person name="Cannon C."/>
            <person name="Castanera R."/>
            <person name="Culley D."/>
            <person name="Daum C."/>
            <person name="Ezra D."/>
            <person name="Gonzalez J."/>
            <person name="Henrissat B."/>
            <person name="Kuo A."/>
            <person name="Liang C."/>
            <person name="Lipzen A."/>
            <person name="Lutzoni F."/>
            <person name="Magnuson J."/>
            <person name="Mondo S."/>
            <person name="Nolan M."/>
            <person name="Ohm R."/>
            <person name="Pangilinan J."/>
            <person name="Park H.-J."/>
            <person name="Ramirez L."/>
            <person name="Alfaro M."/>
            <person name="Sun H."/>
            <person name="Tritt A."/>
            <person name="Yoshinaga Y."/>
            <person name="Zwiers L.-H."/>
            <person name="Turgeon B."/>
            <person name="Goodwin S."/>
            <person name="Spatafora J."/>
            <person name="Crous P."/>
            <person name="Grigoriev I."/>
        </authorList>
    </citation>
    <scope>NUCLEOTIDE SEQUENCE</scope>
    <source>
        <strain evidence="1">CBS 262.69</strain>
    </source>
</reference>
<organism evidence="1 2">
    <name type="scientific">Trichodelitschia bisporula</name>
    <dbReference type="NCBI Taxonomy" id="703511"/>
    <lineage>
        <taxon>Eukaryota</taxon>
        <taxon>Fungi</taxon>
        <taxon>Dikarya</taxon>
        <taxon>Ascomycota</taxon>
        <taxon>Pezizomycotina</taxon>
        <taxon>Dothideomycetes</taxon>
        <taxon>Dothideomycetes incertae sedis</taxon>
        <taxon>Phaeotrichales</taxon>
        <taxon>Phaeotrichaceae</taxon>
        <taxon>Trichodelitschia</taxon>
    </lineage>
</organism>
<accession>A0A6G1HXV1</accession>
<dbReference type="AlphaFoldDB" id="A0A6G1HXV1"/>
<name>A0A6G1HXV1_9PEZI</name>
<protein>
    <submittedName>
        <fullName evidence="1">Uncharacterized protein</fullName>
    </submittedName>
</protein>
<sequence length="61" mass="6994">MTGRPTEDRRTTDVTPTNNANVVDQFTQKTTAFLFSLARPHRRYRKTPIFSTTSKSGTYEP</sequence>